<proteinExistence type="predicted"/>
<sequence length="40" mass="4393">MASLYHKKKDCGENTVIFLISFGLSILYVNSGFQLGEPDG</sequence>
<keyword evidence="1" id="KW-0472">Membrane</keyword>
<dbReference type="Proteomes" id="UP000001857">
    <property type="component" value="Chromosome II"/>
</dbReference>
<keyword evidence="1" id="KW-0812">Transmembrane</keyword>
<evidence type="ECO:0000313" key="3">
    <source>
        <dbReference type="Proteomes" id="UP000001857"/>
    </source>
</evidence>
<dbReference type="KEGG" id="vfm:VFMJ11_A0590"/>
<keyword evidence="1" id="KW-1133">Transmembrane helix</keyword>
<reference evidence="2 3" key="2">
    <citation type="journal article" date="2009" name="Nature">
        <title>A single regulatory gene is sufficient to alter bacterial host range.</title>
        <authorList>
            <person name="Mandel M.J."/>
            <person name="Wollenberg M.S."/>
            <person name="Stabb E.V."/>
            <person name="Visick K.L."/>
            <person name="Ruby E.G."/>
        </authorList>
    </citation>
    <scope>NUCLEOTIDE SEQUENCE [LARGE SCALE GENOMIC DNA]</scope>
    <source>
        <strain evidence="2 3">MJ11</strain>
    </source>
</reference>
<protein>
    <submittedName>
        <fullName evidence="2">Uncharacterized protein</fullName>
    </submittedName>
</protein>
<reference evidence="3" key="1">
    <citation type="submission" date="2008-08" db="EMBL/GenBank/DDBJ databases">
        <title>Complete sequence of Vibrio fischeri strain MJ11.</title>
        <authorList>
            <person name="Mandel M.J."/>
            <person name="Stabb E.V."/>
            <person name="Ruby E.G."/>
            <person name="Ferriera S."/>
            <person name="Johnson J."/>
            <person name="Kravitz S."/>
            <person name="Beeson K."/>
            <person name="Sutton G."/>
            <person name="Rogers Y.-H."/>
            <person name="Friedman R."/>
            <person name="Frazier M."/>
            <person name="Venter J.C."/>
        </authorList>
    </citation>
    <scope>NUCLEOTIDE SEQUENCE [LARGE SCALE GENOMIC DNA]</scope>
    <source>
        <strain evidence="3">MJ11</strain>
    </source>
</reference>
<dbReference type="EMBL" id="CP001133">
    <property type="protein sequence ID" value="ACH64512.1"/>
    <property type="molecule type" value="Genomic_DNA"/>
</dbReference>
<gene>
    <name evidence="2" type="ordered locus">VFMJ11_A0590</name>
</gene>
<dbReference type="AlphaFoldDB" id="B5ETX1"/>
<evidence type="ECO:0000313" key="2">
    <source>
        <dbReference type="EMBL" id="ACH64512.1"/>
    </source>
</evidence>
<dbReference type="HOGENOM" id="CLU_3298409_0_0_6"/>
<feature type="transmembrane region" description="Helical" evidence="1">
    <location>
        <begin position="12"/>
        <end position="30"/>
    </location>
</feature>
<accession>B5ETX1</accession>
<organism evidence="2 3">
    <name type="scientific">Aliivibrio fischeri (strain MJ11)</name>
    <name type="common">Vibrio fischeri</name>
    <dbReference type="NCBI Taxonomy" id="388396"/>
    <lineage>
        <taxon>Bacteria</taxon>
        <taxon>Pseudomonadati</taxon>
        <taxon>Pseudomonadota</taxon>
        <taxon>Gammaproteobacteria</taxon>
        <taxon>Vibrionales</taxon>
        <taxon>Vibrionaceae</taxon>
        <taxon>Aliivibrio</taxon>
    </lineage>
</organism>
<evidence type="ECO:0000256" key="1">
    <source>
        <dbReference type="SAM" id="Phobius"/>
    </source>
</evidence>
<name>B5ETX1_ALIFM</name>